<dbReference type="InterPro" id="IPR002528">
    <property type="entry name" value="MATE_fam"/>
</dbReference>
<evidence type="ECO:0000256" key="3">
    <source>
        <dbReference type="ARBA" id="ARBA00022449"/>
    </source>
</evidence>
<dbReference type="GO" id="GO:0006811">
    <property type="term" value="P:monoatomic ion transport"/>
    <property type="evidence" value="ECO:0007669"/>
    <property type="project" value="UniProtKB-KW"/>
</dbReference>
<evidence type="ECO:0000256" key="4">
    <source>
        <dbReference type="ARBA" id="ARBA00022475"/>
    </source>
</evidence>
<keyword evidence="7" id="KW-0406">Ion transport</keyword>
<dbReference type="InterPro" id="IPR050222">
    <property type="entry name" value="MATE_MdtK"/>
</dbReference>
<dbReference type="PIRSF" id="PIRSF006603">
    <property type="entry name" value="DinF"/>
    <property type="match status" value="1"/>
</dbReference>
<evidence type="ECO:0000256" key="2">
    <source>
        <dbReference type="ARBA" id="ARBA00022448"/>
    </source>
</evidence>
<evidence type="ECO:0000256" key="5">
    <source>
        <dbReference type="ARBA" id="ARBA00022692"/>
    </source>
</evidence>
<dbReference type="OrthoDB" id="9780160at2"/>
<feature type="transmembrane region" description="Helical" evidence="10">
    <location>
        <begin position="355"/>
        <end position="373"/>
    </location>
</feature>
<comment type="subcellular location">
    <subcellularLocation>
        <location evidence="1">Cell inner membrane</location>
        <topology evidence="1">Multi-pass membrane protein</topology>
    </subcellularLocation>
</comment>
<accession>A0A193LBN6</accession>
<feature type="transmembrane region" description="Helical" evidence="10">
    <location>
        <begin position="165"/>
        <end position="184"/>
    </location>
</feature>
<dbReference type="GO" id="GO:0015297">
    <property type="term" value="F:antiporter activity"/>
    <property type="evidence" value="ECO:0007669"/>
    <property type="project" value="UniProtKB-KW"/>
</dbReference>
<feature type="transmembrane region" description="Helical" evidence="10">
    <location>
        <begin position="136"/>
        <end position="153"/>
    </location>
</feature>
<feature type="transmembrane region" description="Helical" evidence="10">
    <location>
        <begin position="240"/>
        <end position="270"/>
    </location>
</feature>
<evidence type="ECO:0000256" key="10">
    <source>
        <dbReference type="SAM" id="Phobius"/>
    </source>
</evidence>
<dbReference type="RefSeq" id="WP_068611806.1">
    <property type="nucleotide sequence ID" value="NZ_CP016268.1"/>
</dbReference>
<dbReference type="EMBL" id="CP016268">
    <property type="protein sequence ID" value="ANO49917.1"/>
    <property type="molecule type" value="Genomic_DNA"/>
</dbReference>
<dbReference type="PANTHER" id="PTHR43298">
    <property type="entry name" value="MULTIDRUG RESISTANCE PROTEIN NORM-RELATED"/>
    <property type="match status" value="1"/>
</dbReference>
<reference evidence="11 12" key="1">
    <citation type="submission" date="2016-06" db="EMBL/GenBank/DDBJ databases">
        <title>Complete genome sequence of a deep-branching marine Gamma Proteobacterium Woeseia oceani type strain XK5.</title>
        <authorList>
            <person name="Mu D."/>
            <person name="Du Z."/>
        </authorList>
    </citation>
    <scope>NUCLEOTIDE SEQUENCE [LARGE SCALE GENOMIC DNA]</scope>
    <source>
        <strain evidence="11 12">XK5</strain>
    </source>
</reference>
<feature type="transmembrane region" description="Helical" evidence="10">
    <location>
        <begin position="394"/>
        <end position="416"/>
    </location>
</feature>
<feature type="transmembrane region" description="Helical" evidence="10">
    <location>
        <begin position="50"/>
        <end position="77"/>
    </location>
</feature>
<dbReference type="InterPro" id="IPR048279">
    <property type="entry name" value="MdtK-like"/>
</dbReference>
<feature type="transmembrane region" description="Helical" evidence="10">
    <location>
        <begin position="422"/>
        <end position="440"/>
    </location>
</feature>
<dbReference type="AlphaFoldDB" id="A0A193LBN6"/>
<organism evidence="11 12">
    <name type="scientific">Woeseia oceani</name>
    <dbReference type="NCBI Taxonomy" id="1548547"/>
    <lineage>
        <taxon>Bacteria</taxon>
        <taxon>Pseudomonadati</taxon>
        <taxon>Pseudomonadota</taxon>
        <taxon>Gammaproteobacteria</taxon>
        <taxon>Woeseiales</taxon>
        <taxon>Woeseiaceae</taxon>
        <taxon>Woeseia</taxon>
    </lineage>
</organism>
<feature type="transmembrane region" description="Helical" evidence="10">
    <location>
        <begin position="196"/>
        <end position="220"/>
    </location>
</feature>
<dbReference type="PANTHER" id="PTHR43298:SF2">
    <property type="entry name" value="FMN_FAD EXPORTER YEEO-RELATED"/>
    <property type="match status" value="1"/>
</dbReference>
<evidence type="ECO:0000256" key="7">
    <source>
        <dbReference type="ARBA" id="ARBA00023065"/>
    </source>
</evidence>
<evidence type="ECO:0000256" key="9">
    <source>
        <dbReference type="ARBA" id="ARBA00031636"/>
    </source>
</evidence>
<feature type="transmembrane region" description="Helical" evidence="10">
    <location>
        <begin position="315"/>
        <end position="343"/>
    </location>
</feature>
<evidence type="ECO:0000256" key="1">
    <source>
        <dbReference type="ARBA" id="ARBA00004429"/>
    </source>
</evidence>
<protein>
    <recommendedName>
        <fullName evidence="9">Multidrug-efflux transporter</fullName>
    </recommendedName>
</protein>
<feature type="transmembrane region" description="Helical" evidence="10">
    <location>
        <begin position="282"/>
        <end position="303"/>
    </location>
</feature>
<keyword evidence="8 10" id="KW-0472">Membrane</keyword>
<feature type="transmembrane region" description="Helical" evidence="10">
    <location>
        <begin position="98"/>
        <end position="116"/>
    </location>
</feature>
<keyword evidence="5 10" id="KW-0812">Transmembrane</keyword>
<evidence type="ECO:0000256" key="8">
    <source>
        <dbReference type="ARBA" id="ARBA00023136"/>
    </source>
</evidence>
<dbReference type="KEGG" id="woc:BA177_00610"/>
<proteinExistence type="predicted"/>
<gene>
    <name evidence="11" type="ORF">BA177_00610</name>
</gene>
<keyword evidence="6 10" id="KW-1133">Transmembrane helix</keyword>
<keyword evidence="2" id="KW-0813">Transport</keyword>
<keyword evidence="12" id="KW-1185">Reference proteome</keyword>
<evidence type="ECO:0000256" key="6">
    <source>
        <dbReference type="ARBA" id="ARBA00022989"/>
    </source>
</evidence>
<dbReference type="STRING" id="1548547.BA177_00610"/>
<keyword evidence="4" id="KW-1003">Cell membrane</keyword>
<evidence type="ECO:0000313" key="12">
    <source>
        <dbReference type="Proteomes" id="UP000092695"/>
    </source>
</evidence>
<dbReference type="Proteomes" id="UP000092695">
    <property type="component" value="Chromosome"/>
</dbReference>
<keyword evidence="3" id="KW-0050">Antiport</keyword>
<evidence type="ECO:0000313" key="11">
    <source>
        <dbReference type="EMBL" id="ANO49917.1"/>
    </source>
</evidence>
<sequence length="457" mass="48882">MTIFTSSKNWCTEATALFRLAGPLIVNNLAVAGMQFADAVMAGQLGAKSLAAVAVGASVWFLGMTLMLGLMMAISPIAARYFGSGQPALIGRYTRHGLWLSLLLGSTLIALAHFLAAPVLSFVGIDLEFRALTLDYLLAIVWGAPAISAFFAFRFTTEGVGRTRPIMYTSLLALVCNVFLNWVLMFGNLGAPAMGAVGAGVASAVTMWLIMFVLGAYMLLHPVYRSLEIHQRFYRLRPEVFREIIALGWPIAITISAEAGLFSVVSILMGTRGVDITAAHQIALNFASTMFMVPLALSSALTIRIGHAIGGSNMAGARFAGVVGIIMCGAFMALSASVLLIFREQVVSLYTTDEAVRVIAISLLLMAAAFQVADGLQIGAAAALRGYKDTRTPMLINMFSYWVLAFPLAYVAAVPLQAAPNWIWAGFVLGLTVAAVLLGVRFNRVSLRGLHTQRAQD</sequence>
<dbReference type="Pfam" id="PF01554">
    <property type="entry name" value="MatE"/>
    <property type="match status" value="2"/>
</dbReference>
<dbReference type="CDD" id="cd13131">
    <property type="entry name" value="MATE_NorM_like"/>
    <property type="match status" value="1"/>
</dbReference>
<dbReference type="GO" id="GO:0005886">
    <property type="term" value="C:plasma membrane"/>
    <property type="evidence" value="ECO:0007669"/>
    <property type="project" value="UniProtKB-SubCell"/>
</dbReference>
<name>A0A193LBN6_9GAMM</name>
<dbReference type="NCBIfam" id="TIGR00797">
    <property type="entry name" value="matE"/>
    <property type="match status" value="1"/>
</dbReference>
<dbReference type="GO" id="GO:0042910">
    <property type="term" value="F:xenobiotic transmembrane transporter activity"/>
    <property type="evidence" value="ECO:0007669"/>
    <property type="project" value="InterPro"/>
</dbReference>